<keyword evidence="5" id="KW-1185">Reference proteome</keyword>
<dbReference type="Proteomes" id="UP000033647">
    <property type="component" value="Unassembled WGS sequence"/>
</dbReference>
<dbReference type="PANTHER" id="PTHR33741">
    <property type="entry name" value="TRANSMEMBRANE PROTEIN DDB_G0269096-RELATED"/>
    <property type="match status" value="1"/>
</dbReference>
<dbReference type="InterPro" id="IPR058581">
    <property type="entry name" value="TM_HPP"/>
</dbReference>
<accession>A0A0F4GR31</accession>
<name>A0A0F4GR31_9PEZI</name>
<dbReference type="PANTHER" id="PTHR33741:SF5">
    <property type="entry name" value="TRANSMEMBRANE PROTEIN DDB_G0269096-RELATED"/>
    <property type="match status" value="1"/>
</dbReference>
<sequence>MPDRPSTKDQLLDWDIDRYLNPIIPHNRLYILPKPISRWLGHRSTPQKDPPTILQWPVTFLATVAGLCLVAGIGQYAPGIKQWNPPVIIASLGASAVLDFNTIKSPLAQPRNAVVGNTLSAIMGVCAAKLFQLNSSFNDIQWVSGAVGCAMASLVMSATNTIHPPGGATAVLASTQVNAIAMGWMFVPIVLLDSVLMQIVALIFNNCFRQYPIYWWTGSKVGRQLREERDEEEGEKQEEEAAENKQREREEEEEKKARKNGSHSDASSDVTLRREATHHLEYIDHLREVQVTSHTIQLPKHLQLTDQETLVLEKIQKKIRASLEQQQQQQEGGGD</sequence>
<dbReference type="Pfam" id="PF04982">
    <property type="entry name" value="TM_HPP"/>
    <property type="match status" value="1"/>
</dbReference>
<evidence type="ECO:0000256" key="1">
    <source>
        <dbReference type="SAM" id="MobiDB-lite"/>
    </source>
</evidence>
<feature type="transmembrane region" description="Helical" evidence="2">
    <location>
        <begin position="179"/>
        <end position="204"/>
    </location>
</feature>
<feature type="region of interest" description="Disordered" evidence="1">
    <location>
        <begin position="227"/>
        <end position="271"/>
    </location>
</feature>
<keyword evidence="2" id="KW-1133">Transmembrane helix</keyword>
<feature type="transmembrane region" description="Helical" evidence="2">
    <location>
        <begin position="140"/>
        <end position="158"/>
    </location>
</feature>
<evidence type="ECO:0000313" key="5">
    <source>
        <dbReference type="Proteomes" id="UP000033647"/>
    </source>
</evidence>
<keyword evidence="2" id="KW-0472">Membrane</keyword>
<feature type="compositionally biased region" description="Acidic residues" evidence="1">
    <location>
        <begin position="229"/>
        <end position="241"/>
    </location>
</feature>
<feature type="domain" description="HPP transmembrane region" evidence="3">
    <location>
        <begin position="51"/>
        <end position="212"/>
    </location>
</feature>
<gene>
    <name evidence="4" type="ORF">TI39_contig355g00002</name>
</gene>
<organism evidence="4 5">
    <name type="scientific">Zymoseptoria brevis</name>
    <dbReference type="NCBI Taxonomy" id="1047168"/>
    <lineage>
        <taxon>Eukaryota</taxon>
        <taxon>Fungi</taxon>
        <taxon>Dikarya</taxon>
        <taxon>Ascomycota</taxon>
        <taxon>Pezizomycotina</taxon>
        <taxon>Dothideomycetes</taxon>
        <taxon>Dothideomycetidae</taxon>
        <taxon>Mycosphaerellales</taxon>
        <taxon>Mycosphaerellaceae</taxon>
        <taxon>Zymoseptoria</taxon>
    </lineage>
</organism>
<proteinExistence type="predicted"/>
<dbReference type="OrthoDB" id="2016548at2759"/>
<evidence type="ECO:0000256" key="2">
    <source>
        <dbReference type="SAM" id="Phobius"/>
    </source>
</evidence>
<reference evidence="4 5" key="1">
    <citation type="submission" date="2015-03" db="EMBL/GenBank/DDBJ databases">
        <title>RNA-seq based gene annotation and comparative genomics of four Zymoseptoria species reveal species-specific pathogenicity related genes and transposable element activity.</title>
        <authorList>
            <person name="Grandaubert J."/>
            <person name="Bhattacharyya A."/>
            <person name="Stukenbrock E.H."/>
        </authorList>
    </citation>
    <scope>NUCLEOTIDE SEQUENCE [LARGE SCALE GENOMIC DNA]</scope>
    <source>
        <strain evidence="4 5">Zb18110</strain>
    </source>
</reference>
<evidence type="ECO:0000313" key="4">
    <source>
        <dbReference type="EMBL" id="KJX99482.1"/>
    </source>
</evidence>
<keyword evidence="2" id="KW-0812">Transmembrane</keyword>
<protein>
    <submittedName>
        <fullName evidence="4">Hpp family protein</fullName>
    </submittedName>
</protein>
<dbReference type="InterPro" id="IPR007065">
    <property type="entry name" value="HPP"/>
</dbReference>
<dbReference type="STRING" id="1047168.A0A0F4GR31"/>
<feature type="transmembrane region" description="Helical" evidence="2">
    <location>
        <begin position="53"/>
        <end position="77"/>
    </location>
</feature>
<dbReference type="AlphaFoldDB" id="A0A0F4GR31"/>
<dbReference type="EMBL" id="LAFY01000347">
    <property type="protein sequence ID" value="KJX99482.1"/>
    <property type="molecule type" value="Genomic_DNA"/>
</dbReference>
<comment type="caution">
    <text evidence="4">The sequence shown here is derived from an EMBL/GenBank/DDBJ whole genome shotgun (WGS) entry which is preliminary data.</text>
</comment>
<evidence type="ECO:0000259" key="3">
    <source>
        <dbReference type="Pfam" id="PF04982"/>
    </source>
</evidence>